<protein>
    <recommendedName>
        <fullName evidence="3">Oxidoreductase acuF-like C2H2 type zinc-finger domain-containing protein</fullName>
    </recommendedName>
</protein>
<dbReference type="InParanoid" id="A0A1Y2DXA0"/>
<dbReference type="Proteomes" id="UP000193689">
    <property type="component" value="Unassembled WGS sequence"/>
</dbReference>
<dbReference type="InterPro" id="IPR058925">
    <property type="entry name" value="zf-C2H2_AcuF"/>
</dbReference>
<dbReference type="PANTHER" id="PTHR35391">
    <property type="entry name" value="C2H2-TYPE DOMAIN-CONTAINING PROTEIN-RELATED"/>
    <property type="match status" value="1"/>
</dbReference>
<dbReference type="PANTHER" id="PTHR35391:SF7">
    <property type="entry name" value="C2H2-TYPE DOMAIN-CONTAINING PROTEIN"/>
    <property type="match status" value="1"/>
</dbReference>
<evidence type="ECO:0000256" key="2">
    <source>
        <dbReference type="SAM" id="MobiDB-lite"/>
    </source>
</evidence>
<dbReference type="STRING" id="1141098.A0A1Y2DXA0"/>
<dbReference type="RefSeq" id="XP_040715281.1">
    <property type="nucleotide sequence ID" value="XM_040854099.1"/>
</dbReference>
<dbReference type="Gene3D" id="1.25.40.20">
    <property type="entry name" value="Ankyrin repeat-containing domain"/>
    <property type="match status" value="1"/>
</dbReference>
<organism evidence="4 5">
    <name type="scientific">Pseudomassariella vexata</name>
    <dbReference type="NCBI Taxonomy" id="1141098"/>
    <lineage>
        <taxon>Eukaryota</taxon>
        <taxon>Fungi</taxon>
        <taxon>Dikarya</taxon>
        <taxon>Ascomycota</taxon>
        <taxon>Pezizomycotina</taxon>
        <taxon>Sordariomycetes</taxon>
        <taxon>Xylariomycetidae</taxon>
        <taxon>Amphisphaeriales</taxon>
        <taxon>Pseudomassariaceae</taxon>
        <taxon>Pseudomassariella</taxon>
    </lineage>
</organism>
<name>A0A1Y2DXA0_9PEZI</name>
<dbReference type="SUPFAM" id="SSF48403">
    <property type="entry name" value="Ankyrin repeat"/>
    <property type="match status" value="1"/>
</dbReference>
<evidence type="ECO:0000256" key="1">
    <source>
        <dbReference type="PROSITE-ProRule" id="PRU00023"/>
    </source>
</evidence>
<feature type="region of interest" description="Disordered" evidence="2">
    <location>
        <begin position="141"/>
        <end position="160"/>
    </location>
</feature>
<evidence type="ECO:0000313" key="4">
    <source>
        <dbReference type="EMBL" id="ORY63867.1"/>
    </source>
</evidence>
<dbReference type="Pfam" id="PF26082">
    <property type="entry name" value="zf-C2H2_AcuF"/>
    <property type="match status" value="1"/>
</dbReference>
<sequence length="720" mass="79047">MAGIDYIARWQQAISQERGSEEPPLLAYAYKACSELYAALLAGLRDDPLIDPLVKISLERSHGYLVLWADGYGVSEGQLDSSLDRSRRARHSTIRLLVSICKTLTKCLLPNVAKEKQAQLSPKAAAVIEAADKLKYLIQQDQTNDSESDSDTSSDASSTCGVSELDDIAEDLQTDVQCLLDLGSRFVEQTVGPVPTEKAVDPADIIDWHPSKNFIDRIRWRFPRCDEDVAKRLGIANWERVLRYQDTKHRNTRPQKLTSGEPMATPVKSAASGIVASTTFHDSGLGSSIPSVPSIPAASQYAETVVSYCGGQGDAVRLPPLPQEAKRGISFPCVGCGILINVGNKSAWKKHLFQDLQPYMCLDRICIVNGAAFTTKDAWENHLVLDHRFSVNWDGIVCPVCKETIKSGKLHVTTHLARHMEEIALTVLPTNPDSEDGTDVDSGLASSEISVRDNLAGHFDGIPDTDKGADVNAQGRLYGNALQAAFKEENDKTAQVTSILNDYSASGGDCFLEKGADVNAQGGKYGNALQDASYKGHDKIVQVLVDKGVDVNAQGGLYGNALQAAFKEENDDMAQAIRDMIARSASLEEWLPTTAIERIDSYLLEPLLKDESLESFYSLISEVRERLETGMLLREVETALMVGARVSLPTNPSHNEIADMIRNELPTLENTRDFAYCCSILSNWSFQSLKSQAILDCVDNLTMMNTSMMPRNESYGQRDR</sequence>
<proteinExistence type="predicted"/>
<dbReference type="GeneID" id="63770311"/>
<accession>A0A1Y2DXA0</accession>
<evidence type="ECO:0000313" key="5">
    <source>
        <dbReference type="Proteomes" id="UP000193689"/>
    </source>
</evidence>
<comment type="caution">
    <text evidence="4">The sequence shown here is derived from an EMBL/GenBank/DDBJ whole genome shotgun (WGS) entry which is preliminary data.</text>
</comment>
<dbReference type="AlphaFoldDB" id="A0A1Y2DXA0"/>
<dbReference type="Pfam" id="PF00023">
    <property type="entry name" value="Ank"/>
    <property type="match status" value="1"/>
</dbReference>
<reference evidence="4 5" key="1">
    <citation type="submission" date="2016-07" db="EMBL/GenBank/DDBJ databases">
        <title>Pervasive Adenine N6-methylation of Active Genes in Fungi.</title>
        <authorList>
            <consortium name="DOE Joint Genome Institute"/>
            <person name="Mondo S.J."/>
            <person name="Dannebaum R.O."/>
            <person name="Kuo R.C."/>
            <person name="Labutti K."/>
            <person name="Haridas S."/>
            <person name="Kuo A."/>
            <person name="Salamov A."/>
            <person name="Ahrendt S.R."/>
            <person name="Lipzen A."/>
            <person name="Sullivan W."/>
            <person name="Andreopoulos W.B."/>
            <person name="Clum A."/>
            <person name="Lindquist E."/>
            <person name="Daum C."/>
            <person name="Ramamoorthy G.K."/>
            <person name="Gryganskyi A."/>
            <person name="Culley D."/>
            <person name="Magnuson J.K."/>
            <person name="James T.Y."/>
            <person name="O'Malley M.A."/>
            <person name="Stajich J.E."/>
            <person name="Spatafora J.W."/>
            <person name="Visel A."/>
            <person name="Grigoriev I.V."/>
        </authorList>
    </citation>
    <scope>NUCLEOTIDE SEQUENCE [LARGE SCALE GENOMIC DNA]</scope>
    <source>
        <strain evidence="4 5">CBS 129021</strain>
    </source>
</reference>
<dbReference type="InterPro" id="IPR002110">
    <property type="entry name" value="Ankyrin_rpt"/>
</dbReference>
<gene>
    <name evidence="4" type="ORF">BCR38DRAFT_201795</name>
</gene>
<keyword evidence="1" id="KW-0040">ANK repeat</keyword>
<keyword evidence="5" id="KW-1185">Reference proteome</keyword>
<dbReference type="InterPro" id="IPR036770">
    <property type="entry name" value="Ankyrin_rpt-contain_sf"/>
</dbReference>
<dbReference type="OrthoDB" id="20872at2759"/>
<evidence type="ECO:0000259" key="3">
    <source>
        <dbReference type="Pfam" id="PF26082"/>
    </source>
</evidence>
<dbReference type="EMBL" id="MCFJ01000007">
    <property type="protein sequence ID" value="ORY63867.1"/>
    <property type="molecule type" value="Genomic_DNA"/>
</dbReference>
<feature type="repeat" description="ANK" evidence="1">
    <location>
        <begin position="524"/>
        <end position="556"/>
    </location>
</feature>
<feature type="domain" description="Oxidoreductase acuF-like C2H2 type zinc-finger" evidence="3">
    <location>
        <begin position="329"/>
        <end position="356"/>
    </location>
</feature>
<dbReference type="PROSITE" id="PS50088">
    <property type="entry name" value="ANK_REPEAT"/>
    <property type="match status" value="1"/>
</dbReference>